<protein>
    <recommendedName>
        <fullName evidence="3">Mos1 transposase HTH domain-containing protein</fullName>
    </recommendedName>
</protein>
<dbReference type="Proteomes" id="UP000053825">
    <property type="component" value="Unassembled WGS sequence"/>
</dbReference>
<evidence type="ECO:0000313" key="2">
    <source>
        <dbReference type="Proteomes" id="UP000053825"/>
    </source>
</evidence>
<accession>A0A0L7RFA7</accession>
<organism evidence="1 2">
    <name type="scientific">Habropoda laboriosa</name>
    <dbReference type="NCBI Taxonomy" id="597456"/>
    <lineage>
        <taxon>Eukaryota</taxon>
        <taxon>Metazoa</taxon>
        <taxon>Ecdysozoa</taxon>
        <taxon>Arthropoda</taxon>
        <taxon>Hexapoda</taxon>
        <taxon>Insecta</taxon>
        <taxon>Pterygota</taxon>
        <taxon>Neoptera</taxon>
        <taxon>Endopterygota</taxon>
        <taxon>Hymenoptera</taxon>
        <taxon>Apocrita</taxon>
        <taxon>Aculeata</taxon>
        <taxon>Apoidea</taxon>
        <taxon>Anthophila</taxon>
        <taxon>Apidae</taxon>
        <taxon>Habropoda</taxon>
    </lineage>
</organism>
<keyword evidence="2" id="KW-1185">Reference proteome</keyword>
<evidence type="ECO:0000313" key="1">
    <source>
        <dbReference type="EMBL" id="KOC69499.1"/>
    </source>
</evidence>
<name>A0A0L7RFA7_9HYME</name>
<dbReference type="AlphaFoldDB" id="A0A0L7RFA7"/>
<proteinExistence type="predicted"/>
<dbReference type="EMBL" id="KQ414607">
    <property type="protein sequence ID" value="KOC69499.1"/>
    <property type="molecule type" value="Genomic_DNA"/>
</dbReference>
<reference evidence="1 2" key="1">
    <citation type="submission" date="2015-07" db="EMBL/GenBank/DDBJ databases">
        <title>The genome of Habropoda laboriosa.</title>
        <authorList>
            <person name="Pan H."/>
            <person name="Kapheim K."/>
        </authorList>
    </citation>
    <scope>NUCLEOTIDE SEQUENCE [LARGE SCALE GENOMIC DNA]</scope>
    <source>
        <strain evidence="1">0110345459</strain>
    </source>
</reference>
<sequence length="69" mass="8024">TSDAAPSYYRLFRSTQHSQKEQPLKNLCVVRNWVDNYSASREPAFVYRGNQLSPEKREKIIHIGGHSFN</sequence>
<evidence type="ECO:0008006" key="3">
    <source>
        <dbReference type="Google" id="ProtNLM"/>
    </source>
</evidence>
<feature type="non-terminal residue" evidence="1">
    <location>
        <position position="1"/>
    </location>
</feature>
<gene>
    <name evidence="1" type="ORF">WH47_08033</name>
</gene>